<dbReference type="EMBL" id="BPLQ01010022">
    <property type="protein sequence ID" value="GIY47846.1"/>
    <property type="molecule type" value="Genomic_DNA"/>
</dbReference>
<dbReference type="InterPro" id="IPR052728">
    <property type="entry name" value="O2_lipid_transport_reg"/>
</dbReference>
<organism evidence="2 3">
    <name type="scientific">Caerostris darwini</name>
    <dbReference type="NCBI Taxonomy" id="1538125"/>
    <lineage>
        <taxon>Eukaryota</taxon>
        <taxon>Metazoa</taxon>
        <taxon>Ecdysozoa</taxon>
        <taxon>Arthropoda</taxon>
        <taxon>Chelicerata</taxon>
        <taxon>Arachnida</taxon>
        <taxon>Araneae</taxon>
        <taxon>Araneomorphae</taxon>
        <taxon>Entelegynae</taxon>
        <taxon>Araneoidea</taxon>
        <taxon>Araneidae</taxon>
        <taxon>Caerostris</taxon>
    </lineage>
</organism>
<evidence type="ECO:0000256" key="1">
    <source>
        <dbReference type="SAM" id="Phobius"/>
    </source>
</evidence>
<keyword evidence="3" id="KW-1185">Reference proteome</keyword>
<feature type="transmembrane region" description="Helical" evidence="1">
    <location>
        <begin position="37"/>
        <end position="58"/>
    </location>
</feature>
<keyword evidence="1" id="KW-0472">Membrane</keyword>
<name>A0AAV4TQV7_9ARAC</name>
<dbReference type="PANTHER" id="PTHR11161">
    <property type="entry name" value="O-ACYLTRANSFERASE"/>
    <property type="match status" value="1"/>
</dbReference>
<dbReference type="PANTHER" id="PTHR11161:SF0">
    <property type="entry name" value="O-ACYLTRANSFERASE LIKE PROTEIN"/>
    <property type="match status" value="1"/>
</dbReference>
<keyword evidence="1" id="KW-0812">Transmembrane</keyword>
<feature type="transmembrane region" description="Helical" evidence="1">
    <location>
        <begin position="78"/>
        <end position="102"/>
    </location>
</feature>
<reference evidence="2 3" key="1">
    <citation type="submission" date="2021-06" db="EMBL/GenBank/DDBJ databases">
        <title>Caerostris darwini draft genome.</title>
        <authorList>
            <person name="Kono N."/>
            <person name="Arakawa K."/>
        </authorList>
    </citation>
    <scope>NUCLEOTIDE SEQUENCE [LARGE SCALE GENOMIC DNA]</scope>
</reference>
<accession>A0AAV4TQV7</accession>
<dbReference type="AlphaFoldDB" id="A0AAV4TQV7"/>
<sequence>MVVVVVVSLMEGWKSGAASELALVVTRKRIKMCVINYILSWDCFIPLGRLTFVVYLIHPLVQILVIGNMHTHIQPSHFVAVWLFFGHTIATYGAAFVGTMLLESPVLTLEKIMFGKAEKVDDNNANKSNSNLNGTLKVEKNGDIASMVMNDNEKSSNTISSIA</sequence>
<protein>
    <submittedName>
        <fullName evidence="2">Nose resistant to fluoxetine protein 6</fullName>
    </submittedName>
</protein>
<keyword evidence="1" id="KW-1133">Transmembrane helix</keyword>
<proteinExistence type="predicted"/>
<evidence type="ECO:0000313" key="2">
    <source>
        <dbReference type="EMBL" id="GIY47846.1"/>
    </source>
</evidence>
<comment type="caution">
    <text evidence="2">The sequence shown here is derived from an EMBL/GenBank/DDBJ whole genome shotgun (WGS) entry which is preliminary data.</text>
</comment>
<gene>
    <name evidence="2" type="primary">nrf-6_52</name>
    <name evidence="2" type="ORF">CDAR_70013</name>
</gene>
<evidence type="ECO:0000313" key="3">
    <source>
        <dbReference type="Proteomes" id="UP001054837"/>
    </source>
</evidence>
<dbReference type="Proteomes" id="UP001054837">
    <property type="component" value="Unassembled WGS sequence"/>
</dbReference>